<dbReference type="Gene3D" id="1.10.3210.10">
    <property type="entry name" value="Hypothetical protein af1432"/>
    <property type="match status" value="1"/>
</dbReference>
<dbReference type="NCBIfam" id="TIGR00277">
    <property type="entry name" value="HDIG"/>
    <property type="match status" value="1"/>
</dbReference>
<dbReference type="EC" id="3.1.4.52" evidence="2"/>
<dbReference type="CDD" id="cd00077">
    <property type="entry name" value="HDc"/>
    <property type="match status" value="1"/>
</dbReference>
<evidence type="ECO:0000259" key="1">
    <source>
        <dbReference type="PROSITE" id="PS51832"/>
    </source>
</evidence>
<dbReference type="GO" id="GO:0071111">
    <property type="term" value="F:cyclic-guanylate-specific phosphodiesterase activity"/>
    <property type="evidence" value="ECO:0007669"/>
    <property type="project" value="UniProtKB-EC"/>
</dbReference>
<keyword evidence="2" id="KW-0378">Hydrolase</keyword>
<dbReference type="PANTHER" id="PTHR43155">
    <property type="entry name" value="CYCLIC DI-GMP PHOSPHODIESTERASE PA4108-RELATED"/>
    <property type="match status" value="1"/>
</dbReference>
<name>A0A2C9D7S4_9HYPH</name>
<gene>
    <name evidence="2" type="primary">rpfG_5</name>
    <name evidence="2" type="ORF">HDIA_2831</name>
</gene>
<evidence type="ECO:0000313" key="3">
    <source>
        <dbReference type="Proteomes" id="UP000223606"/>
    </source>
</evidence>
<organism evidence="2 3">
    <name type="scientific">Hartmannibacter diazotrophicus</name>
    <dbReference type="NCBI Taxonomy" id="1482074"/>
    <lineage>
        <taxon>Bacteria</taxon>
        <taxon>Pseudomonadati</taxon>
        <taxon>Pseudomonadota</taxon>
        <taxon>Alphaproteobacteria</taxon>
        <taxon>Hyphomicrobiales</taxon>
        <taxon>Pleomorphomonadaceae</taxon>
        <taxon>Hartmannibacter</taxon>
    </lineage>
</organism>
<dbReference type="PROSITE" id="PS51832">
    <property type="entry name" value="HD_GYP"/>
    <property type="match status" value="1"/>
</dbReference>
<evidence type="ECO:0000313" key="2">
    <source>
        <dbReference type="EMBL" id="SON56372.1"/>
    </source>
</evidence>
<feature type="domain" description="HD-GYP" evidence="1">
    <location>
        <begin position="233"/>
        <end position="430"/>
    </location>
</feature>
<dbReference type="KEGG" id="hdi:HDIA_2831"/>
<dbReference type="InterPro" id="IPR006675">
    <property type="entry name" value="HDIG_dom"/>
</dbReference>
<keyword evidence="3" id="KW-1185">Reference proteome</keyword>
<accession>A0A2C9D7S4</accession>
<dbReference type="InterPro" id="IPR003607">
    <property type="entry name" value="HD/PDEase_dom"/>
</dbReference>
<dbReference type="InterPro" id="IPR037522">
    <property type="entry name" value="HD_GYP_dom"/>
</dbReference>
<dbReference type="PANTHER" id="PTHR43155:SF2">
    <property type="entry name" value="CYCLIC DI-GMP PHOSPHODIESTERASE PA4108"/>
    <property type="match status" value="1"/>
</dbReference>
<dbReference type="SMART" id="SM00471">
    <property type="entry name" value="HDc"/>
    <property type="match status" value="1"/>
</dbReference>
<dbReference type="EMBL" id="LT960614">
    <property type="protein sequence ID" value="SON56372.1"/>
    <property type="molecule type" value="Genomic_DNA"/>
</dbReference>
<reference evidence="3" key="1">
    <citation type="submission" date="2017-09" db="EMBL/GenBank/DDBJ databases">
        <title>Genome sequence of Nannocystis excedens DSM 71.</title>
        <authorList>
            <person name="Blom J."/>
        </authorList>
    </citation>
    <scope>NUCLEOTIDE SEQUENCE [LARGE SCALE GENOMIC DNA]</scope>
    <source>
        <strain evidence="3">type strain: E19</strain>
    </source>
</reference>
<dbReference type="Proteomes" id="UP000223606">
    <property type="component" value="Chromosome 1"/>
</dbReference>
<dbReference type="SUPFAM" id="SSF109604">
    <property type="entry name" value="HD-domain/PDEase-like"/>
    <property type="match status" value="1"/>
</dbReference>
<dbReference type="Pfam" id="PF13487">
    <property type="entry name" value="HD_5"/>
    <property type="match status" value="1"/>
</dbReference>
<protein>
    <submittedName>
        <fullName evidence="2">Cyclic di-GMP phosphodiesterase response regulator RpfG</fullName>
        <ecNumber evidence="2">3.1.4.52</ecNumber>
    </submittedName>
</protein>
<dbReference type="AlphaFoldDB" id="A0A2C9D7S4"/>
<proteinExistence type="predicted"/>
<sequence>MEVALATCFFFFLQNNFRDNTLSPLILYKFDIFFWKLIELRHFDLSNFEQLQGNNSRDAFHLNLLVWLVQISCVPILYFSEEPARELAVILGRSGLTVQLCSLDRLVNIPPASAYIVVEERGLDASRTWTERAGSKALGRTMVWGRNISGRDICDLQQYGIGYVCKAGPKIDAVLKILGTLDATSMMAAVRQREDAQHAAQSIFHNTIASFELFGSQETFNRDFYLGLGDDFASQIERTPLFHLIDAIARNQDTTIQHCSLVTTVAVAFGGALGLSAQENKRIFMAAFFHDIGKVAIPKSIIDKPSRLTTEEMRLMRTHASVGYDMLSRFPETAGEIADVALHHHEMLDGSGYPQGLKGSEISDLIRIITICDIFSALIERRAYKPPMPAEEAFAILKSMADDGKLDPDLVALFGPLAEAISFPGSRMEPSSLPTKHYPVAARA</sequence>